<sequence>MRKLDFQRGSATVEFIGWTAIIVIPLVYFIIYLSYLQATALALESAVQAAGQVAMHARNPEQVSQAYTAAQLALDDQDVQADARQAMHISCLSPGCGDGRVSISISAKVALPGTGRAGQGLAPVSLSATRQVQLADTRGWKGAK</sequence>
<keyword evidence="1" id="KW-0812">Transmembrane</keyword>
<keyword evidence="1" id="KW-0472">Membrane</keyword>
<accession>A0A9E7AGK8</accession>
<reference evidence="2" key="1">
    <citation type="submission" date="2022-05" db="EMBL/GenBank/DDBJ databases">
        <title>Using nanopore sequencing to obtain complete genomes from saliva samples.</title>
        <authorList>
            <person name="Baker J.L."/>
        </authorList>
    </citation>
    <scope>NUCLEOTIDE SEQUENCE</scope>
    <source>
        <strain evidence="2">JCVI-JB-Ag32</strain>
    </source>
</reference>
<keyword evidence="1" id="KW-1133">Transmembrane helix</keyword>
<dbReference type="EMBL" id="CP097095">
    <property type="protein sequence ID" value="UQF80226.1"/>
    <property type="molecule type" value="Genomic_DNA"/>
</dbReference>
<protein>
    <submittedName>
        <fullName evidence="2">Peptidase T4</fullName>
    </submittedName>
</protein>
<gene>
    <name evidence="2" type="ORF">M3I41_02820</name>
</gene>
<dbReference type="AlphaFoldDB" id="A0A9E7AGK8"/>
<name>A0A9E7AGK8_9ACTO</name>
<dbReference type="Proteomes" id="UP000830236">
    <property type="component" value="Chromosome"/>
</dbReference>
<proteinExistence type="predicted"/>
<organism evidence="2 3">
    <name type="scientific">Actinomyces graevenitzii</name>
    <dbReference type="NCBI Taxonomy" id="55565"/>
    <lineage>
        <taxon>Bacteria</taxon>
        <taxon>Bacillati</taxon>
        <taxon>Actinomycetota</taxon>
        <taxon>Actinomycetes</taxon>
        <taxon>Actinomycetales</taxon>
        <taxon>Actinomycetaceae</taxon>
        <taxon>Actinomyces</taxon>
    </lineage>
</organism>
<dbReference type="KEGG" id="agh:M3I41_02820"/>
<evidence type="ECO:0000313" key="2">
    <source>
        <dbReference type="EMBL" id="UQF80226.1"/>
    </source>
</evidence>
<feature type="transmembrane region" description="Helical" evidence="1">
    <location>
        <begin position="12"/>
        <end position="35"/>
    </location>
</feature>
<evidence type="ECO:0000313" key="3">
    <source>
        <dbReference type="Proteomes" id="UP000830236"/>
    </source>
</evidence>
<evidence type="ECO:0000256" key="1">
    <source>
        <dbReference type="SAM" id="Phobius"/>
    </source>
</evidence>